<dbReference type="PANTHER" id="PTHR10841:SF17">
    <property type="entry name" value="SYNAPSIN"/>
    <property type="match status" value="1"/>
</dbReference>
<keyword evidence="3" id="KW-0770">Synapse</keyword>
<feature type="domain" description="Synapsin ATP-binding" evidence="7">
    <location>
        <begin position="264"/>
        <end position="466"/>
    </location>
</feature>
<evidence type="ECO:0000259" key="7">
    <source>
        <dbReference type="Pfam" id="PF02750"/>
    </source>
</evidence>
<feature type="compositionally biased region" description="Polar residues" evidence="5">
    <location>
        <begin position="102"/>
        <end position="118"/>
    </location>
</feature>
<dbReference type="PANTHER" id="PTHR10841">
    <property type="entry name" value="SYNAPSIN"/>
    <property type="match status" value="1"/>
</dbReference>
<feature type="compositionally biased region" description="Low complexity" evidence="5">
    <location>
        <begin position="475"/>
        <end position="516"/>
    </location>
</feature>
<dbReference type="FunFam" id="3.30.470.20:FF:000059">
    <property type="entry name" value="Synapsin-3"/>
    <property type="match status" value="1"/>
</dbReference>
<dbReference type="GO" id="GO:0030672">
    <property type="term" value="C:synaptic vesicle membrane"/>
    <property type="evidence" value="ECO:0007669"/>
    <property type="project" value="TreeGrafter"/>
</dbReference>
<feature type="compositionally biased region" description="Pro residues" evidence="5">
    <location>
        <begin position="54"/>
        <end position="69"/>
    </location>
</feature>
<dbReference type="EMBL" id="CAJVCH010570123">
    <property type="protein sequence ID" value="CAG7834132.1"/>
    <property type="molecule type" value="Genomic_DNA"/>
</dbReference>
<organism evidence="8 9">
    <name type="scientific">Allacma fusca</name>
    <dbReference type="NCBI Taxonomy" id="39272"/>
    <lineage>
        <taxon>Eukaryota</taxon>
        <taxon>Metazoa</taxon>
        <taxon>Ecdysozoa</taxon>
        <taxon>Arthropoda</taxon>
        <taxon>Hexapoda</taxon>
        <taxon>Collembola</taxon>
        <taxon>Symphypleona</taxon>
        <taxon>Sminthuridae</taxon>
        <taxon>Allacma</taxon>
    </lineage>
</organism>
<dbReference type="GO" id="GO:0007269">
    <property type="term" value="P:neurotransmitter secretion"/>
    <property type="evidence" value="ECO:0007669"/>
    <property type="project" value="TreeGrafter"/>
</dbReference>
<dbReference type="Pfam" id="PF10581">
    <property type="entry name" value="Synapsin_N"/>
    <property type="match status" value="1"/>
</dbReference>
<dbReference type="Proteomes" id="UP000708208">
    <property type="component" value="Unassembled WGS sequence"/>
</dbReference>
<dbReference type="InterPro" id="IPR020897">
    <property type="entry name" value="Synapsin_pre-ATP-grasp_dom"/>
</dbReference>
<protein>
    <recommendedName>
        <fullName evidence="10">Synapsin</fullName>
    </recommendedName>
</protein>
<evidence type="ECO:0000256" key="2">
    <source>
        <dbReference type="ARBA" id="ARBA00022553"/>
    </source>
</evidence>
<gene>
    <name evidence="8" type="ORF">AFUS01_LOCUS43668</name>
</gene>
<feature type="region of interest" description="Disordered" evidence="5">
    <location>
        <begin position="39"/>
        <end position="118"/>
    </location>
</feature>
<feature type="compositionally biased region" description="Polar residues" evidence="5">
    <location>
        <begin position="556"/>
        <end position="570"/>
    </location>
</feature>
<dbReference type="Pfam" id="PF02078">
    <property type="entry name" value="Synapsin"/>
    <property type="match status" value="1"/>
</dbReference>
<evidence type="ECO:0000313" key="8">
    <source>
        <dbReference type="EMBL" id="CAG7834132.1"/>
    </source>
</evidence>
<dbReference type="AlphaFoldDB" id="A0A8J2PZF5"/>
<evidence type="ECO:0000256" key="1">
    <source>
        <dbReference type="ARBA" id="ARBA00008243"/>
    </source>
</evidence>
<evidence type="ECO:0000313" key="9">
    <source>
        <dbReference type="Proteomes" id="UP000708208"/>
    </source>
</evidence>
<dbReference type="OrthoDB" id="10249572at2759"/>
<feature type="compositionally biased region" description="Pro residues" evidence="5">
    <location>
        <begin position="87"/>
        <end position="100"/>
    </location>
</feature>
<dbReference type="InterPro" id="IPR020898">
    <property type="entry name" value="Synapsin_ATP-bd_dom"/>
</dbReference>
<feature type="domain" description="Synapsin pre-ATP-grasp" evidence="6">
    <location>
        <begin position="164"/>
        <end position="262"/>
    </location>
</feature>
<name>A0A8J2PZF5_9HEXA</name>
<keyword evidence="9" id="KW-1185">Reference proteome</keyword>
<sequence>MMKDCPVWSTPAGKINFSAFKQSFSTNVNYLKRRFSSGDLSSEYEEGQLGPDGQPIPGPPPTKEQPPQRPASTTPGQVPPQDLNIRPGPPPPAPGQPAPINPKTTSAPTSPAKGSQSLLQRVQSLTGVAREVTSNLTSSVMASAGQLGQQGSAQALNRLPARSENCLVLLVIDDANTDWSKYFKSRKINELDLRVEQAEFSELSIVAGADFGCVVSYPTWKDGNKMTRSFQPDFVLIRQNLKDAGRDYKNLLLALMYGGVPSVNSLQAVYNFQDKPWVFAHMMNISRKYGRDAFPLIEQYFYPDFKEMGTMVPRLPAVLKIGHAHGGLGKIRAGTLNDYQDASSVVAVTATYCTSEPYVEARCDVHIQKIGNQYKAFMRKGIVGHWKSGSGSAMLEQVSMNDRYRSWVDNVATLFGGLDICALEVIVGKDGREYIIEVNDSALTLMGESQEEDRRHIAELVLSRMSLLCKPPPTQQQQQAQQYQQQQRYRRQSGSSIGSSSGVTGDSGGAPSSTSGAAGGGISSAADSAFGSSTTVSEGSSATASTANSTVRRDSQSSTGSKTSFFARQNSQQGVPPSGQGGPSGGTGDDTEDTMKNLRKTFAGIFGDM</sequence>
<evidence type="ECO:0000256" key="3">
    <source>
        <dbReference type="ARBA" id="ARBA00023018"/>
    </source>
</evidence>
<proteinExistence type="inferred from homology"/>
<accession>A0A8J2PZF5</accession>
<evidence type="ECO:0000256" key="4">
    <source>
        <dbReference type="ARBA" id="ARBA00034103"/>
    </source>
</evidence>
<feature type="region of interest" description="Disordered" evidence="5">
    <location>
        <begin position="470"/>
        <end position="609"/>
    </location>
</feature>
<dbReference type="InterPro" id="IPR019736">
    <property type="entry name" value="Synapsin_P_site"/>
</dbReference>
<keyword evidence="2" id="KW-0597">Phosphoprotein</keyword>
<comment type="similarity">
    <text evidence="1">Belongs to the synapsin family.</text>
</comment>
<reference evidence="8" key="1">
    <citation type="submission" date="2021-06" db="EMBL/GenBank/DDBJ databases">
        <authorList>
            <person name="Hodson N. C."/>
            <person name="Mongue J. A."/>
            <person name="Jaron S. K."/>
        </authorList>
    </citation>
    <scope>NUCLEOTIDE SEQUENCE</scope>
</reference>
<comment type="caution">
    <text evidence="8">The sequence shown here is derived from an EMBL/GenBank/DDBJ whole genome shotgun (WGS) entry which is preliminary data.</text>
</comment>
<feature type="compositionally biased region" description="Gly residues" evidence="5">
    <location>
        <begin position="579"/>
        <end position="588"/>
    </location>
</feature>
<evidence type="ECO:0008006" key="10">
    <source>
        <dbReference type="Google" id="ProtNLM"/>
    </source>
</evidence>
<feature type="compositionally biased region" description="Low complexity" evidence="5">
    <location>
        <begin position="523"/>
        <end position="550"/>
    </location>
</feature>
<evidence type="ECO:0000256" key="5">
    <source>
        <dbReference type="SAM" id="MobiDB-lite"/>
    </source>
</evidence>
<dbReference type="FunFam" id="3.40.50.20:FF:000008">
    <property type="entry name" value="Synapsin III"/>
    <property type="match status" value="1"/>
</dbReference>
<dbReference type="Pfam" id="PF02750">
    <property type="entry name" value="Synapsin_C"/>
    <property type="match status" value="1"/>
</dbReference>
<comment type="subcellular location">
    <subcellularLocation>
        <location evidence="4">Synapse</location>
    </subcellularLocation>
</comment>
<evidence type="ECO:0000259" key="6">
    <source>
        <dbReference type="Pfam" id="PF02078"/>
    </source>
</evidence>